<protein>
    <submittedName>
        <fullName evidence="2">Uncharacterized protein</fullName>
    </submittedName>
</protein>
<evidence type="ECO:0000256" key="1">
    <source>
        <dbReference type="SAM" id="MobiDB-lite"/>
    </source>
</evidence>
<accession>A0A3Q9IZR6</accession>
<dbReference type="EMBL" id="CP031423">
    <property type="protein sequence ID" value="AZS37590.1"/>
    <property type="molecule type" value="Genomic_DNA"/>
</dbReference>
<proteinExistence type="predicted"/>
<reference evidence="2 3" key="1">
    <citation type="submission" date="2018-08" db="EMBL/GenBank/DDBJ databases">
        <title>Microbacterium lemovicicum sp. nov., a bacterium isolated from a natural uranium-rich soil.</title>
        <authorList>
            <person name="ORTET P."/>
        </authorList>
    </citation>
    <scope>NUCLEOTIDE SEQUENCE [LARGE SCALE GENOMIC DNA]</scope>
    <source>
        <strain evidence="2 3">Viu22</strain>
    </source>
</reference>
<name>A0A3Q9IZR6_9MICO</name>
<keyword evidence="3" id="KW-1185">Reference proteome</keyword>
<evidence type="ECO:0000313" key="2">
    <source>
        <dbReference type="EMBL" id="AZS37590.1"/>
    </source>
</evidence>
<dbReference type="Proteomes" id="UP000276888">
    <property type="component" value="Chromosome"/>
</dbReference>
<dbReference type="AlphaFoldDB" id="A0A3Q9IZR6"/>
<dbReference type="RefSeq" id="WP_127096128.1">
    <property type="nucleotide sequence ID" value="NZ_CP031423.1"/>
</dbReference>
<organism evidence="2 3">
    <name type="scientific">Microbacterium lemovicicum</name>
    <dbReference type="NCBI Taxonomy" id="1072463"/>
    <lineage>
        <taxon>Bacteria</taxon>
        <taxon>Bacillati</taxon>
        <taxon>Actinomycetota</taxon>
        <taxon>Actinomycetes</taxon>
        <taxon>Micrococcales</taxon>
        <taxon>Microbacteriaceae</taxon>
        <taxon>Microbacterium</taxon>
    </lineage>
</organism>
<dbReference type="KEGG" id="mlv:CVS47_02228"/>
<sequence length="613" mass="64241">MTLPINGGIGLATTTDGQDMTPKNFFSDILSASAESAWATARPGVEHQLTDLLQQADLVSRGFTLYDVLVRLSSDLSIAVDRTDQGDLLVTVTTGGNYVEATSTQPTAAGEWADPRVSVSFGLTFSYVLDVPPVTAPLSATGFRDVRVLDPVADSHNLIADIGFFLNDLVDFFGGPNLIQAVQSMVAAMDFAPLINQALAPLNAELTDLAAKGYWFLDVLVDLLDGSGTGLHGLSLPGAPSDRLDVLLVARAMDRSGVIEGQISWPRSLGRPVMRGMLSHTVDVVQATSAVLLTDTRAASAARIAETAPAERPADVPEPAPAPITSTSAPAHDEPLTTALENLAPADRVTAARELRQGSASRFTALVGSTVMLQALREFASGRTDFTVEATTAVGGTGLIPNMESVSRLDALWAADDDSTCRRRFRLAGVATDAPLTVTAAIASAYEWQGSTGEIVVVPSGWDGTVTVTAAPAAPRHIDLGERRVAADATRVSVGTVLDRGVAALNPQPLPPVEVSLNPQPLPPVEVSLNPQPLPPVEVSLNPQPLPPVDAPLSRFGDRIGARKASGGLITREIDAHRHIDVAAALLRHDPTGAGVVSGIDFTVTPYVPAVIR</sequence>
<gene>
    <name evidence="2" type="ORF">CVS47_02228</name>
</gene>
<evidence type="ECO:0000313" key="3">
    <source>
        <dbReference type="Proteomes" id="UP000276888"/>
    </source>
</evidence>
<feature type="region of interest" description="Disordered" evidence="1">
    <location>
        <begin position="305"/>
        <end position="332"/>
    </location>
</feature>
<dbReference type="OrthoDB" id="4848242at2"/>